<dbReference type="AlphaFoldDB" id="A0A9N8WHF2"/>
<dbReference type="EMBL" id="CAJVPP010000471">
    <property type="protein sequence ID" value="CAG8485716.1"/>
    <property type="molecule type" value="Genomic_DNA"/>
</dbReference>
<comment type="caution">
    <text evidence="1">The sequence shown here is derived from an EMBL/GenBank/DDBJ whole genome shotgun (WGS) entry which is preliminary data.</text>
</comment>
<evidence type="ECO:0000313" key="2">
    <source>
        <dbReference type="Proteomes" id="UP000789375"/>
    </source>
</evidence>
<accession>A0A9N8WHF2</accession>
<evidence type="ECO:0000313" key="1">
    <source>
        <dbReference type="EMBL" id="CAG8485716.1"/>
    </source>
</evidence>
<keyword evidence="2" id="KW-1185">Reference proteome</keyword>
<gene>
    <name evidence="1" type="ORF">FMOSSE_LOCUS3259</name>
</gene>
<proteinExistence type="predicted"/>
<dbReference type="Proteomes" id="UP000789375">
    <property type="component" value="Unassembled WGS sequence"/>
</dbReference>
<protein>
    <submittedName>
        <fullName evidence="1">15149_t:CDS:1</fullName>
    </submittedName>
</protein>
<name>A0A9N8WHF2_FUNMO</name>
<reference evidence="1" key="1">
    <citation type="submission" date="2021-06" db="EMBL/GenBank/DDBJ databases">
        <authorList>
            <person name="Kallberg Y."/>
            <person name="Tangrot J."/>
            <person name="Rosling A."/>
        </authorList>
    </citation>
    <scope>NUCLEOTIDE SEQUENCE</scope>
    <source>
        <strain evidence="1">87-6 pot B 2015</strain>
    </source>
</reference>
<organism evidence="1 2">
    <name type="scientific">Funneliformis mosseae</name>
    <name type="common">Endomycorrhizal fungus</name>
    <name type="synonym">Glomus mosseae</name>
    <dbReference type="NCBI Taxonomy" id="27381"/>
    <lineage>
        <taxon>Eukaryota</taxon>
        <taxon>Fungi</taxon>
        <taxon>Fungi incertae sedis</taxon>
        <taxon>Mucoromycota</taxon>
        <taxon>Glomeromycotina</taxon>
        <taxon>Glomeromycetes</taxon>
        <taxon>Glomerales</taxon>
        <taxon>Glomeraceae</taxon>
        <taxon>Funneliformis</taxon>
    </lineage>
</organism>
<sequence>MGNFCWYHSSLEIPIISSTVKRINFRDKEDLGKNSICEGSFLVKIRKPYEESYEERM</sequence>